<dbReference type="PANTHER" id="PTHR30333">
    <property type="entry name" value="CYTOCHROME C-TYPE PROTEIN"/>
    <property type="match status" value="1"/>
</dbReference>
<accession>A0A239BK39</accession>
<dbReference type="InterPro" id="IPR017571">
    <property type="entry name" value="NrfH"/>
</dbReference>
<feature type="domain" description="NapC/NirT cytochrome c N-terminal" evidence="12">
    <location>
        <begin position="18"/>
        <end position="117"/>
    </location>
</feature>
<keyword evidence="14" id="KW-1185">Reference proteome</keyword>
<protein>
    <submittedName>
        <fullName evidence="13">Respiratory nitrite reductase specific menaquinol--cytochrome-c reductase (NrfH)</fullName>
    </submittedName>
</protein>
<evidence type="ECO:0000256" key="6">
    <source>
        <dbReference type="ARBA" id="ARBA00022692"/>
    </source>
</evidence>
<sequence>MSDKKPGRLRFALLGGTIALAVALFVMLGPPQLLAKSETPEFCASCHIHEAHYEAWFHQGAHRRQACVACHLPNDNVAVHYTWKSIDGMKDLFLFHSGQVPDDIRITEHGRKVVQANCIRCHEAAVEMIDQERNCFDCHRRLIHKRTGSIETY</sequence>
<dbReference type="GO" id="GO:0009055">
    <property type="term" value="F:electron transfer activity"/>
    <property type="evidence" value="ECO:0007669"/>
    <property type="project" value="TreeGrafter"/>
</dbReference>
<dbReference type="Pfam" id="PF03264">
    <property type="entry name" value="Cytochrom_NNT"/>
    <property type="match status" value="1"/>
</dbReference>
<dbReference type="Gene3D" id="1.10.3820.10">
    <property type="entry name" value="Di-heme elbow motif domain"/>
    <property type="match status" value="1"/>
</dbReference>
<reference evidence="13 14" key="1">
    <citation type="submission" date="2017-06" db="EMBL/GenBank/DDBJ databases">
        <authorList>
            <person name="Kim H.J."/>
            <person name="Triplett B.A."/>
        </authorList>
    </citation>
    <scope>NUCLEOTIDE SEQUENCE [LARGE SCALE GENOMIC DNA]</scope>
    <source>
        <strain evidence="13 14">DSM 13116</strain>
    </source>
</reference>
<name>A0A239BK39_9BACT</name>
<dbReference type="GO" id="GO:0022900">
    <property type="term" value="P:electron transport chain"/>
    <property type="evidence" value="ECO:0007669"/>
    <property type="project" value="InterPro"/>
</dbReference>
<evidence type="ECO:0000256" key="9">
    <source>
        <dbReference type="ARBA" id="ARBA00022989"/>
    </source>
</evidence>
<keyword evidence="9" id="KW-1133">Transmembrane helix</keyword>
<dbReference type="Proteomes" id="UP000198324">
    <property type="component" value="Unassembled WGS sequence"/>
</dbReference>
<keyword evidence="10" id="KW-0408">Iron</keyword>
<dbReference type="EMBL" id="FZOC01000005">
    <property type="protein sequence ID" value="SNS07992.1"/>
    <property type="molecule type" value="Genomic_DNA"/>
</dbReference>
<evidence type="ECO:0000256" key="5">
    <source>
        <dbReference type="ARBA" id="ARBA00022617"/>
    </source>
</evidence>
<dbReference type="RefSeq" id="WP_089274826.1">
    <property type="nucleotide sequence ID" value="NZ_FZOC01000005.1"/>
</dbReference>
<evidence type="ECO:0000313" key="13">
    <source>
        <dbReference type="EMBL" id="SNS07992.1"/>
    </source>
</evidence>
<keyword evidence="8" id="KW-0249">Electron transport</keyword>
<keyword evidence="11" id="KW-0472">Membrane</keyword>
<keyword evidence="6" id="KW-0812">Transmembrane</keyword>
<evidence type="ECO:0000313" key="14">
    <source>
        <dbReference type="Proteomes" id="UP000198324"/>
    </source>
</evidence>
<keyword evidence="5" id="KW-0349">Heme</keyword>
<evidence type="ECO:0000256" key="1">
    <source>
        <dbReference type="ARBA" id="ARBA00004236"/>
    </source>
</evidence>
<dbReference type="InterPro" id="IPR005126">
    <property type="entry name" value="NapC/NirT_cyt_c_N"/>
</dbReference>
<keyword evidence="7" id="KW-0479">Metal-binding</keyword>
<dbReference type="NCBIfam" id="TIGR03153">
    <property type="entry name" value="cytochr_NrfH"/>
    <property type="match status" value="1"/>
</dbReference>
<dbReference type="OrthoDB" id="9782159at2"/>
<evidence type="ECO:0000256" key="2">
    <source>
        <dbReference type="ARBA" id="ARBA00007395"/>
    </source>
</evidence>
<dbReference type="GO" id="GO:0005886">
    <property type="term" value="C:plasma membrane"/>
    <property type="evidence" value="ECO:0007669"/>
    <property type="project" value="UniProtKB-SubCell"/>
</dbReference>
<dbReference type="InterPro" id="IPR038266">
    <property type="entry name" value="NapC/NirT_cytc_sf"/>
</dbReference>
<keyword evidence="4" id="KW-1003">Cell membrane</keyword>
<evidence type="ECO:0000256" key="11">
    <source>
        <dbReference type="ARBA" id="ARBA00023136"/>
    </source>
</evidence>
<comment type="similarity">
    <text evidence="2">Belongs to the NapC/NirT/NrfH family.</text>
</comment>
<keyword evidence="3" id="KW-0813">Transport</keyword>
<evidence type="ECO:0000256" key="3">
    <source>
        <dbReference type="ARBA" id="ARBA00022448"/>
    </source>
</evidence>
<dbReference type="InterPro" id="IPR051174">
    <property type="entry name" value="Cytochrome_c-type_ET"/>
</dbReference>
<proteinExistence type="inferred from homology"/>
<dbReference type="SUPFAM" id="SSF48695">
    <property type="entry name" value="Multiheme cytochromes"/>
    <property type="match status" value="1"/>
</dbReference>
<evidence type="ECO:0000256" key="8">
    <source>
        <dbReference type="ARBA" id="ARBA00022982"/>
    </source>
</evidence>
<evidence type="ECO:0000256" key="10">
    <source>
        <dbReference type="ARBA" id="ARBA00023004"/>
    </source>
</evidence>
<evidence type="ECO:0000259" key="12">
    <source>
        <dbReference type="Pfam" id="PF03264"/>
    </source>
</evidence>
<evidence type="ECO:0000256" key="4">
    <source>
        <dbReference type="ARBA" id="ARBA00022475"/>
    </source>
</evidence>
<gene>
    <name evidence="13" type="ORF">SAMN04488503_2624</name>
</gene>
<dbReference type="PANTHER" id="PTHR30333:SF1">
    <property type="entry name" value="CYTOCHROME C-TYPE PROTEIN NAPC"/>
    <property type="match status" value="1"/>
</dbReference>
<dbReference type="GO" id="GO:0046872">
    <property type="term" value="F:metal ion binding"/>
    <property type="evidence" value="ECO:0007669"/>
    <property type="project" value="UniProtKB-KW"/>
</dbReference>
<dbReference type="InterPro" id="IPR036280">
    <property type="entry name" value="Multihaem_cyt_sf"/>
</dbReference>
<evidence type="ECO:0000256" key="7">
    <source>
        <dbReference type="ARBA" id="ARBA00022723"/>
    </source>
</evidence>
<dbReference type="GO" id="GO:0009061">
    <property type="term" value="P:anaerobic respiration"/>
    <property type="evidence" value="ECO:0007669"/>
    <property type="project" value="TreeGrafter"/>
</dbReference>
<comment type="subcellular location">
    <subcellularLocation>
        <location evidence="1">Cell membrane</location>
    </subcellularLocation>
</comment>
<organism evidence="13 14">
    <name type="scientific">Humidesulfovibrio mexicanus</name>
    <dbReference type="NCBI Taxonomy" id="147047"/>
    <lineage>
        <taxon>Bacteria</taxon>
        <taxon>Pseudomonadati</taxon>
        <taxon>Thermodesulfobacteriota</taxon>
        <taxon>Desulfovibrionia</taxon>
        <taxon>Desulfovibrionales</taxon>
        <taxon>Desulfovibrionaceae</taxon>
        <taxon>Humidesulfovibrio</taxon>
    </lineage>
</organism>
<dbReference type="AlphaFoldDB" id="A0A239BK39"/>